<keyword evidence="1" id="KW-1133">Transmembrane helix</keyword>
<keyword evidence="1" id="KW-0812">Transmembrane</keyword>
<dbReference type="Proteomes" id="UP000315454">
    <property type="component" value="Unassembled WGS sequence"/>
</dbReference>
<protein>
    <submittedName>
        <fullName evidence="2">Uncharacterized protein</fullName>
    </submittedName>
</protein>
<organism evidence="2 3">
    <name type="scientific">Aphanocapsa feldmannii 277cI</name>
    <dbReference type="NCBI Taxonomy" id="2507554"/>
    <lineage>
        <taxon>Bacteria</taxon>
        <taxon>Bacillati</taxon>
        <taxon>Cyanobacteriota</taxon>
        <taxon>Cyanophyceae</taxon>
        <taxon>Oscillatoriophycideae</taxon>
        <taxon>Chroococcales</taxon>
        <taxon>Microcystaceae</taxon>
        <taxon>Aphanocapsa</taxon>
    </lineage>
</organism>
<evidence type="ECO:0000313" key="2">
    <source>
        <dbReference type="EMBL" id="TGH28137.1"/>
    </source>
</evidence>
<comment type="caution">
    <text evidence="2">The sequence shown here is derived from an EMBL/GenBank/DDBJ whole genome shotgun (WGS) entry which is preliminary data.</text>
</comment>
<dbReference type="AlphaFoldDB" id="A0A524RVW4"/>
<reference evidence="2 3" key="1">
    <citation type="journal article" date="2019" name="mSystems">
        <title>Life at home and on the roam: Genomic adaptions reflect the dual lifestyle of an intracellular, facultative symbiont.</title>
        <authorList>
            <person name="Burgsdorf I."/>
        </authorList>
    </citation>
    <scope>NUCLEOTIDE SEQUENCE [LARGE SCALE GENOMIC DNA]</scope>
    <source>
        <strain evidence="2">277cI</strain>
    </source>
</reference>
<evidence type="ECO:0000313" key="3">
    <source>
        <dbReference type="Proteomes" id="UP000315454"/>
    </source>
</evidence>
<gene>
    <name evidence="2" type="ORF">ERJ68_00015</name>
</gene>
<keyword evidence="1" id="KW-0472">Membrane</keyword>
<name>A0A524RVW4_9CHRO</name>
<dbReference type="EMBL" id="SRMN01000001">
    <property type="protein sequence ID" value="TGH28137.1"/>
    <property type="molecule type" value="Genomic_DNA"/>
</dbReference>
<proteinExistence type="predicted"/>
<feature type="transmembrane region" description="Helical" evidence="1">
    <location>
        <begin position="58"/>
        <end position="77"/>
    </location>
</feature>
<evidence type="ECO:0000256" key="1">
    <source>
        <dbReference type="SAM" id="Phobius"/>
    </source>
</evidence>
<accession>A0A524RVW4</accession>
<sequence length="78" mass="9178">MVCPLSHAKVHLLRPDHSERLWRELASRQEQRLHSLQWRLISRGRRQTLSSGELVRLLVHQLLLLLAMSVAFHLIALR</sequence>